<organism evidence="2 3">
    <name type="scientific">Sulfitobacter aestuarii</name>
    <dbReference type="NCBI Taxonomy" id="2161676"/>
    <lineage>
        <taxon>Bacteria</taxon>
        <taxon>Pseudomonadati</taxon>
        <taxon>Pseudomonadota</taxon>
        <taxon>Alphaproteobacteria</taxon>
        <taxon>Rhodobacterales</taxon>
        <taxon>Roseobacteraceae</taxon>
        <taxon>Sulfitobacter</taxon>
    </lineage>
</organism>
<proteinExistence type="predicted"/>
<dbReference type="RefSeq" id="WP_386375724.1">
    <property type="nucleotide sequence ID" value="NZ_JBHUMP010000021.1"/>
</dbReference>
<protein>
    <submittedName>
        <fullName evidence="2">Disulfide bond formation protein DsbA</fullName>
    </submittedName>
</protein>
<feature type="signal peptide" evidence="1">
    <location>
        <begin position="1"/>
        <end position="20"/>
    </location>
</feature>
<accession>A0ABW5U992</accession>
<evidence type="ECO:0000313" key="2">
    <source>
        <dbReference type="EMBL" id="MFD2741297.1"/>
    </source>
</evidence>
<keyword evidence="3" id="KW-1185">Reference proteome</keyword>
<dbReference type="EMBL" id="JBHUMP010000021">
    <property type="protein sequence ID" value="MFD2741297.1"/>
    <property type="molecule type" value="Genomic_DNA"/>
</dbReference>
<feature type="chain" id="PRO_5046323179" evidence="1">
    <location>
        <begin position="21"/>
        <end position="164"/>
    </location>
</feature>
<gene>
    <name evidence="2" type="ORF">ACFSUD_17095</name>
</gene>
<comment type="caution">
    <text evidence="2">The sequence shown here is derived from an EMBL/GenBank/DDBJ whole genome shotgun (WGS) entry which is preliminary data.</text>
</comment>
<reference evidence="3" key="1">
    <citation type="journal article" date="2019" name="Int. J. Syst. Evol. Microbiol.">
        <title>The Global Catalogue of Microorganisms (GCM) 10K type strain sequencing project: providing services to taxonomists for standard genome sequencing and annotation.</title>
        <authorList>
            <consortium name="The Broad Institute Genomics Platform"/>
            <consortium name="The Broad Institute Genome Sequencing Center for Infectious Disease"/>
            <person name="Wu L."/>
            <person name="Ma J."/>
        </authorList>
    </citation>
    <scope>NUCLEOTIDE SEQUENCE [LARGE SCALE GENOMIC DNA]</scope>
    <source>
        <strain evidence="3">TISTR 2562</strain>
    </source>
</reference>
<evidence type="ECO:0000256" key="1">
    <source>
        <dbReference type="SAM" id="SignalP"/>
    </source>
</evidence>
<dbReference type="SUPFAM" id="SSF52833">
    <property type="entry name" value="Thioredoxin-like"/>
    <property type="match status" value="1"/>
</dbReference>
<dbReference type="PROSITE" id="PS51354">
    <property type="entry name" value="GLUTAREDOXIN_2"/>
    <property type="match status" value="1"/>
</dbReference>
<dbReference type="InterPro" id="IPR036249">
    <property type="entry name" value="Thioredoxin-like_sf"/>
</dbReference>
<sequence length="164" mass="17830">MLPRICTAALLGLLPGLAFAGTDFGNLSAAEREAFGRELRAALLAEPEIVAKALEEPNPVRDAFRQNVEDDLAVLARLAPRLLDGHDIALFTAKDCPDCQRAVKELQDLTEALGVSFILHDLDDPEIAALAAELGLSEAPFYVLPRMILRGQMPAVVLNRYLNQ</sequence>
<keyword evidence="1" id="KW-0732">Signal</keyword>
<evidence type="ECO:0000313" key="3">
    <source>
        <dbReference type="Proteomes" id="UP001597474"/>
    </source>
</evidence>
<dbReference type="Proteomes" id="UP001597474">
    <property type="component" value="Unassembled WGS sequence"/>
</dbReference>
<name>A0ABW5U992_9RHOB</name>